<dbReference type="Proteomes" id="UP000238532">
    <property type="component" value="Unassembled WGS sequence"/>
</dbReference>
<dbReference type="EMBL" id="NEBY01000312">
    <property type="protein sequence ID" value="PRJ58141.1"/>
    <property type="molecule type" value="Genomic_DNA"/>
</dbReference>
<evidence type="ECO:0000313" key="2">
    <source>
        <dbReference type="EMBL" id="PRJ58141.1"/>
    </source>
</evidence>
<feature type="transmembrane region" description="Helical" evidence="1">
    <location>
        <begin position="12"/>
        <end position="31"/>
    </location>
</feature>
<protein>
    <submittedName>
        <fullName evidence="2">Inner membrane protein YqaA</fullName>
    </submittedName>
</protein>
<sequence length="178" mass="20092">MDIFSFFSADFWQVNSLCLMFVSAFLSATVLPGNSEVVFVALAVPKLMLGSLFNADILALISIATAGNGLGSLTTYGIGRWMPKFDPKNHRTLWAINQLRRYGTIALLLSWLPVIGDLFCAIAGWLRLNFVASSLFIFLGKMVRYVALLFFSTHSYYKMRKKKPHNKCGENNLRNQFY</sequence>
<comment type="caution">
    <text evidence="2">The sequence shown here is derived from an EMBL/GenBank/DDBJ whole genome shotgun (WGS) entry which is preliminary data.</text>
</comment>
<evidence type="ECO:0000313" key="3">
    <source>
        <dbReference type="Proteomes" id="UP000238532"/>
    </source>
</evidence>
<proteinExistence type="predicted"/>
<keyword evidence="1" id="KW-0812">Transmembrane</keyword>
<reference evidence="2 3" key="1">
    <citation type="submission" date="2017-04" db="EMBL/GenBank/DDBJ databases">
        <title>Haemophilus influenzae in COPD genome sequencing project.</title>
        <authorList>
            <person name="Murphy T.F."/>
            <person name="Kong Y."/>
            <person name="Nadendla S."/>
            <person name="Tettelin H."/>
            <person name="Pettigrew M."/>
        </authorList>
    </citation>
    <scope>NUCLEOTIDE SEQUENCE [LARGE SCALE GENOMIC DNA]</scope>
    <source>
        <strain evidence="2 3">56P127H1</strain>
    </source>
</reference>
<gene>
    <name evidence="2" type="primary">yqaA</name>
    <name evidence="2" type="ORF">BV102_00963</name>
</gene>
<dbReference type="PANTHER" id="PTHR42709">
    <property type="entry name" value="ALKALINE PHOSPHATASE LIKE PROTEIN"/>
    <property type="match status" value="1"/>
</dbReference>
<dbReference type="PANTHER" id="PTHR42709:SF4">
    <property type="entry name" value="INNER MEMBRANE PROTEIN YQAA"/>
    <property type="match status" value="1"/>
</dbReference>
<keyword evidence="1" id="KW-0472">Membrane</keyword>
<dbReference type="AlphaFoldDB" id="A0A2S9RN32"/>
<accession>A0A2S9RN32</accession>
<organism evidence="2 3">
    <name type="scientific">Haemophilus influenzae</name>
    <dbReference type="NCBI Taxonomy" id="727"/>
    <lineage>
        <taxon>Bacteria</taxon>
        <taxon>Pseudomonadati</taxon>
        <taxon>Pseudomonadota</taxon>
        <taxon>Gammaproteobacteria</taxon>
        <taxon>Pasteurellales</taxon>
        <taxon>Pasteurellaceae</taxon>
        <taxon>Haemophilus</taxon>
    </lineage>
</organism>
<feature type="transmembrane region" description="Helical" evidence="1">
    <location>
        <begin position="102"/>
        <end position="126"/>
    </location>
</feature>
<evidence type="ECO:0000256" key="1">
    <source>
        <dbReference type="SAM" id="Phobius"/>
    </source>
</evidence>
<dbReference type="InterPro" id="IPR051311">
    <property type="entry name" value="DedA_domain"/>
</dbReference>
<keyword evidence="1" id="KW-1133">Transmembrane helix</keyword>
<feature type="transmembrane region" description="Helical" evidence="1">
    <location>
        <begin position="132"/>
        <end position="157"/>
    </location>
</feature>
<name>A0A2S9RN32_HAEIF</name>
<feature type="transmembrane region" description="Helical" evidence="1">
    <location>
        <begin position="57"/>
        <end position="81"/>
    </location>
</feature>